<dbReference type="KEGG" id="pmal:PMUG01_00062400"/>
<accession>A0A1D3JHJ3</accession>
<protein>
    <submittedName>
        <fullName evidence="2">PIR protein</fullName>
    </submittedName>
</protein>
<dbReference type="Pfam" id="PF05795">
    <property type="entry name" value="Plasmodium_Vir"/>
    <property type="match status" value="1"/>
</dbReference>
<dbReference type="AlphaFoldDB" id="A0A1D3JHJ3"/>
<evidence type="ECO:0000256" key="1">
    <source>
        <dbReference type="SAM" id="Phobius"/>
    </source>
</evidence>
<dbReference type="RefSeq" id="XP_028859131.1">
    <property type="nucleotide sequence ID" value="XM_029005144.1"/>
</dbReference>
<keyword evidence="1" id="KW-0812">Transmembrane</keyword>
<keyword evidence="3" id="KW-1185">Reference proteome</keyword>
<reference evidence="2 3" key="1">
    <citation type="submission" date="2016-06" db="EMBL/GenBank/DDBJ databases">
        <authorList>
            <consortium name="Pathogen Informatics"/>
        </authorList>
    </citation>
    <scope>NUCLEOTIDE SEQUENCE [LARGE SCALE GENOMIC DNA]</scope>
</reference>
<keyword evidence="1" id="KW-0472">Membrane</keyword>
<sequence length="549" mass="64381">MKVFAIYFSQYDKTYSINKNIFDIKNDILKQLPSYALYNKFNSEIKEVKYNNACKILDSVTSEYKDNCINLCKKVARNLENLPKKDKSWSYENRCSHYKYWLYEEIRKFFKDDAKPNDVEVVIKEFLRVQPLLTTDYEILNCDYKFSQKNLQELETKIEEKYMFDYFTNYEHIKAKETCVNVEIEKYKKYLNFILQLYNRKKGVCCVGKISKCPNYLLNCDNEFNPSKLLSKLGSSYDGNCNGLKSFTENKTSEKELESSDFEPDFLETFHFTNCNINNISPNLQCAFIQASGMTRRNQSSVGSSEQGNDDKLSLENKEFESRIKSEALVQHEEIRKRVGFEDQDKKNLLPLRKKGTDVDLRWKLGKDGTLHCPAEKSGEDTSGLCKYIEQLVGKGILVKIKNTGGYRLAEGKSWPTSELKIYVKKESQRQSMEMNTQKYIISELENVLKANQEGSSVTKKYNGKAFLGKEEETNILQNTFFRVVTVTVLFTPFGTYLGKTRKRKKRYRTNFSELSTQRLPRRFIKRTYRNSERRRFSVVNVEPRNSFH</sequence>
<dbReference type="Proteomes" id="UP000219813">
    <property type="component" value="Unassembled WGS sequence"/>
</dbReference>
<proteinExistence type="predicted"/>
<gene>
    <name evidence="2" type="primary">PmUG01_00062400</name>
    <name evidence="2" type="ORF">PMUG01_00062400</name>
</gene>
<keyword evidence="1" id="KW-1133">Transmembrane helix</keyword>
<dbReference type="GeneID" id="39866088"/>
<dbReference type="InterPro" id="IPR008780">
    <property type="entry name" value="Plasmodium_Vir"/>
</dbReference>
<evidence type="ECO:0000313" key="2">
    <source>
        <dbReference type="EMBL" id="SBT85820.1"/>
    </source>
</evidence>
<dbReference type="VEuPathDB" id="PlasmoDB:PmUG01_00062400"/>
<feature type="transmembrane region" description="Helical" evidence="1">
    <location>
        <begin position="480"/>
        <end position="499"/>
    </location>
</feature>
<name>A0A1D3JHJ3_PLAMA</name>
<evidence type="ECO:0000313" key="3">
    <source>
        <dbReference type="Proteomes" id="UP000219813"/>
    </source>
</evidence>
<organism evidence="2 3">
    <name type="scientific">Plasmodium malariae</name>
    <dbReference type="NCBI Taxonomy" id="5858"/>
    <lineage>
        <taxon>Eukaryota</taxon>
        <taxon>Sar</taxon>
        <taxon>Alveolata</taxon>
        <taxon>Apicomplexa</taxon>
        <taxon>Aconoidasida</taxon>
        <taxon>Haemosporida</taxon>
        <taxon>Plasmodiidae</taxon>
        <taxon>Plasmodium</taxon>
        <taxon>Plasmodium (Plasmodium)</taxon>
    </lineage>
</organism>
<dbReference type="EMBL" id="FLRL01000030">
    <property type="protein sequence ID" value="SBT85820.1"/>
    <property type="molecule type" value="Genomic_DNA"/>
</dbReference>
<dbReference type="OrthoDB" id="10661200at2759"/>